<feature type="transmembrane region" description="Helical" evidence="1">
    <location>
        <begin position="12"/>
        <end position="34"/>
    </location>
</feature>
<feature type="transmembrane region" description="Helical" evidence="1">
    <location>
        <begin position="139"/>
        <end position="157"/>
    </location>
</feature>
<dbReference type="InterPro" id="IPR021354">
    <property type="entry name" value="DUF2975"/>
</dbReference>
<feature type="transmembrane region" description="Helical" evidence="1">
    <location>
        <begin position="107"/>
        <end position="127"/>
    </location>
</feature>
<keyword evidence="1" id="KW-0812">Transmembrane</keyword>
<proteinExistence type="predicted"/>
<evidence type="ECO:0000256" key="1">
    <source>
        <dbReference type="SAM" id="Phobius"/>
    </source>
</evidence>
<accession>A0AAU7BS81</accession>
<dbReference type="Pfam" id="PF11188">
    <property type="entry name" value="DUF2975"/>
    <property type="match status" value="1"/>
</dbReference>
<keyword evidence="1" id="KW-0472">Membrane</keyword>
<name>A0AAU7BS81_9FLAO</name>
<keyword evidence="1" id="KW-1133">Transmembrane helix</keyword>
<dbReference type="AlphaFoldDB" id="A0AAU7BS81"/>
<sequence length="171" mass="19613">MKTKRILKIMHVFAWIAFIGLSIKAGAIVISYFVSFGNVDAAKDLYEGMSYFVYKQNSEVHYTILVFYRILQFSIQAYIAFLIIKLLSNLNIQRPFNVNALRLMQRISFSLICLWAIVVIHNIHVGILEASTGIKATLLSSEFIYIAGIVYVFSLLFKRGLELQYENDLTI</sequence>
<gene>
    <name evidence="2" type="ORF">ABGB03_15065</name>
</gene>
<feature type="transmembrane region" description="Helical" evidence="1">
    <location>
        <begin position="66"/>
        <end position="87"/>
    </location>
</feature>
<protein>
    <submittedName>
        <fullName evidence="2">DUF2975 domain-containing protein</fullName>
    </submittedName>
</protein>
<dbReference type="RefSeq" id="WP_347923513.1">
    <property type="nucleotide sequence ID" value="NZ_CP157199.1"/>
</dbReference>
<reference evidence="2" key="1">
    <citation type="submission" date="2024-05" db="EMBL/GenBank/DDBJ databases">
        <title>Pontimicrobium maritimus sp. nov., isolated form sea water.</title>
        <authorList>
            <person name="Muhammad N."/>
            <person name="Vuong T.Q."/>
            <person name="Han H.L."/>
            <person name="Kim S.-G."/>
        </authorList>
    </citation>
    <scope>NUCLEOTIDE SEQUENCE</scope>
    <source>
        <strain evidence="2">SW4</strain>
    </source>
</reference>
<evidence type="ECO:0000313" key="2">
    <source>
        <dbReference type="EMBL" id="XBG61172.1"/>
    </source>
</evidence>
<organism evidence="2">
    <name type="scientific">Pontimicrobium sp. SW4</name>
    <dbReference type="NCBI Taxonomy" id="3153519"/>
    <lineage>
        <taxon>Bacteria</taxon>
        <taxon>Pseudomonadati</taxon>
        <taxon>Bacteroidota</taxon>
        <taxon>Flavobacteriia</taxon>
        <taxon>Flavobacteriales</taxon>
        <taxon>Flavobacteriaceae</taxon>
        <taxon>Pontimicrobium</taxon>
    </lineage>
</organism>
<dbReference type="EMBL" id="CP157199">
    <property type="protein sequence ID" value="XBG61172.1"/>
    <property type="molecule type" value="Genomic_DNA"/>
</dbReference>